<evidence type="ECO:0000256" key="2">
    <source>
        <dbReference type="PIRNR" id="PIRNR006276"/>
    </source>
</evidence>
<proteinExistence type="inferred from homology"/>
<comment type="subcellular location">
    <subcellularLocation>
        <location evidence="2">Cytoplasm</location>
    </subcellularLocation>
</comment>
<reference evidence="4 5" key="1">
    <citation type="submission" date="2014-12" db="EMBL/GenBank/DDBJ databases">
        <title>Isolation of bacteria from lake water.</title>
        <authorList>
            <person name="Sheng K.-Y."/>
            <person name="Chin P.-S."/>
            <person name="Chan K.-G."/>
            <person name="Tan G.S."/>
        </authorList>
    </citation>
    <scope>NUCLEOTIDE SEQUENCE [LARGE SCALE GENOMIC DNA]</scope>
    <source>
        <strain evidence="4 5">KY4</strain>
    </source>
</reference>
<dbReference type="SUPFAM" id="SSF52402">
    <property type="entry name" value="Adenine nucleotide alpha hydrolases-like"/>
    <property type="match status" value="1"/>
</dbReference>
<organism evidence="4 5">
    <name type="scientific">Acidovorax temperans</name>
    <dbReference type="NCBI Taxonomy" id="80878"/>
    <lineage>
        <taxon>Bacteria</taxon>
        <taxon>Pseudomonadati</taxon>
        <taxon>Pseudomonadota</taxon>
        <taxon>Betaproteobacteria</taxon>
        <taxon>Burkholderiales</taxon>
        <taxon>Comamonadaceae</taxon>
        <taxon>Acidovorax</taxon>
    </lineage>
</organism>
<name>A0A0D7KE52_9BURK</name>
<dbReference type="InterPro" id="IPR014729">
    <property type="entry name" value="Rossmann-like_a/b/a_fold"/>
</dbReference>
<dbReference type="InterPro" id="IPR006016">
    <property type="entry name" value="UspA"/>
</dbReference>
<dbReference type="OrthoDB" id="8547832at2"/>
<dbReference type="CDD" id="cd00293">
    <property type="entry name" value="USP-like"/>
    <property type="match status" value="1"/>
</dbReference>
<dbReference type="GO" id="GO:0005737">
    <property type="term" value="C:cytoplasm"/>
    <property type="evidence" value="ECO:0007669"/>
    <property type="project" value="UniProtKB-SubCell"/>
</dbReference>
<keyword evidence="2" id="KW-0963">Cytoplasm</keyword>
<sequence length="159" mass="16876">MSYQHILVAVDGSPTSNHAVTEAAGLAKASGGRIRLLNVMDPVAHISGFERPEVYSQQVLPRLRSAGEVLLQQARQRVEQQGVPVDTVLIENMDARIAQLVVEHAQAWGADLIVLGTHGRRGLARVLMGSDAEQIARTAPVPVLLVRLPAAADGRAAGA</sequence>
<dbReference type="Gene3D" id="3.40.50.620">
    <property type="entry name" value="HUPs"/>
    <property type="match status" value="1"/>
</dbReference>
<dbReference type="PIRSF" id="PIRSF006276">
    <property type="entry name" value="UspA"/>
    <property type="match status" value="1"/>
</dbReference>
<gene>
    <name evidence="4" type="ORF">RP29_04905</name>
</gene>
<dbReference type="PANTHER" id="PTHR46268:SF6">
    <property type="entry name" value="UNIVERSAL STRESS PROTEIN UP12"/>
    <property type="match status" value="1"/>
</dbReference>
<dbReference type="PANTHER" id="PTHR46268">
    <property type="entry name" value="STRESS RESPONSE PROTEIN NHAX"/>
    <property type="match status" value="1"/>
</dbReference>
<keyword evidence="5" id="KW-1185">Reference proteome</keyword>
<comment type="caution">
    <text evidence="4">The sequence shown here is derived from an EMBL/GenBank/DDBJ whole genome shotgun (WGS) entry which is preliminary data.</text>
</comment>
<evidence type="ECO:0000259" key="3">
    <source>
        <dbReference type="Pfam" id="PF00582"/>
    </source>
</evidence>
<dbReference type="STRING" id="80878.RP29_04905"/>
<dbReference type="PATRIC" id="fig|80878.5.peg.264"/>
<protein>
    <recommendedName>
        <fullName evidence="2">Universal stress protein</fullName>
    </recommendedName>
</protein>
<dbReference type="Proteomes" id="UP000032566">
    <property type="component" value="Unassembled WGS sequence"/>
</dbReference>
<comment type="similarity">
    <text evidence="1 2">Belongs to the universal stress protein A family.</text>
</comment>
<evidence type="ECO:0000313" key="4">
    <source>
        <dbReference type="EMBL" id="KJA11478.1"/>
    </source>
</evidence>
<dbReference type="RefSeq" id="WP_044396424.1">
    <property type="nucleotide sequence ID" value="NZ_JXYQ01000012.1"/>
</dbReference>
<evidence type="ECO:0000256" key="1">
    <source>
        <dbReference type="ARBA" id="ARBA00008791"/>
    </source>
</evidence>
<dbReference type="InterPro" id="IPR006015">
    <property type="entry name" value="Universal_stress_UspA"/>
</dbReference>
<dbReference type="EMBL" id="JXYQ01000012">
    <property type="protein sequence ID" value="KJA11478.1"/>
    <property type="molecule type" value="Genomic_DNA"/>
</dbReference>
<dbReference type="PRINTS" id="PR01438">
    <property type="entry name" value="UNVRSLSTRESS"/>
</dbReference>
<accession>A0A0D7KE52</accession>
<dbReference type="Pfam" id="PF00582">
    <property type="entry name" value="Usp"/>
    <property type="match status" value="1"/>
</dbReference>
<dbReference type="AlphaFoldDB" id="A0A0D7KE52"/>
<evidence type="ECO:0000313" key="5">
    <source>
        <dbReference type="Proteomes" id="UP000032566"/>
    </source>
</evidence>
<feature type="domain" description="UspA" evidence="3">
    <location>
        <begin position="3"/>
        <end position="147"/>
    </location>
</feature>